<keyword evidence="4" id="KW-1185">Reference proteome</keyword>
<dbReference type="Pfam" id="PF03468">
    <property type="entry name" value="XS"/>
    <property type="match status" value="1"/>
</dbReference>
<name>A0ABS8VRF8_DATST</name>
<dbReference type="Proteomes" id="UP000823775">
    <property type="component" value="Unassembled WGS sequence"/>
</dbReference>
<evidence type="ECO:0000313" key="4">
    <source>
        <dbReference type="Proteomes" id="UP000823775"/>
    </source>
</evidence>
<feature type="domain" description="XS" evidence="2">
    <location>
        <begin position="112"/>
        <end position="163"/>
    </location>
</feature>
<evidence type="ECO:0000256" key="1">
    <source>
        <dbReference type="SAM" id="MobiDB-lite"/>
    </source>
</evidence>
<dbReference type="Gene3D" id="3.30.70.2890">
    <property type="entry name" value="XS domain"/>
    <property type="match status" value="1"/>
</dbReference>
<organism evidence="3 4">
    <name type="scientific">Datura stramonium</name>
    <name type="common">Jimsonweed</name>
    <name type="synonym">Common thornapple</name>
    <dbReference type="NCBI Taxonomy" id="4076"/>
    <lineage>
        <taxon>Eukaryota</taxon>
        <taxon>Viridiplantae</taxon>
        <taxon>Streptophyta</taxon>
        <taxon>Embryophyta</taxon>
        <taxon>Tracheophyta</taxon>
        <taxon>Spermatophyta</taxon>
        <taxon>Magnoliopsida</taxon>
        <taxon>eudicotyledons</taxon>
        <taxon>Gunneridae</taxon>
        <taxon>Pentapetalae</taxon>
        <taxon>asterids</taxon>
        <taxon>lamiids</taxon>
        <taxon>Solanales</taxon>
        <taxon>Solanaceae</taxon>
        <taxon>Solanoideae</taxon>
        <taxon>Datureae</taxon>
        <taxon>Datura</taxon>
    </lineage>
</organism>
<dbReference type="PANTHER" id="PTHR46602">
    <property type="entry name" value="PROTEIN SUPPRESSOR OF GENE SILENCING 3"/>
    <property type="match status" value="1"/>
</dbReference>
<accession>A0ABS8VRF8</accession>
<sequence length="335" mass="38664">MEWLARGGSWVDETDVGVGDLCFKSDQNDGWVVCARKSKNKGGTSGGKKQWTPQNPISESRGNKISTWGHANVVQKLGLCNNVGSSNSPIFYDDFKVCKASREDNELDFPGDNIAGYMETLHLSKKFSEKGRDRDSWEHNPIHFYPGGIRKLYGYLAEKRDMENINKHSHGKSRLKFEMKLYAETTGNPSVQMSEDNQQLVYFKKQACKSLKKAKALEDTLTLVSEKHRQTVEENNIVRLKTMTHYEENKEDMVYQEQFFKDQFKKIYDDRIAKEDKFKKIQQEPLEMIKQSFANASLTVEDHRVGAEKISNIIKLHEKRYLKVFRIKGKSDKSL</sequence>
<dbReference type="InterPro" id="IPR038588">
    <property type="entry name" value="XS_domain_sf"/>
</dbReference>
<protein>
    <submittedName>
        <fullName evidence="3">Protein suppressor of gene silencing</fullName>
    </submittedName>
</protein>
<proteinExistence type="predicted"/>
<dbReference type="EMBL" id="JACEIK010005560">
    <property type="protein sequence ID" value="MCE0481792.1"/>
    <property type="molecule type" value="Genomic_DNA"/>
</dbReference>
<evidence type="ECO:0000259" key="2">
    <source>
        <dbReference type="Pfam" id="PF03468"/>
    </source>
</evidence>
<evidence type="ECO:0000313" key="3">
    <source>
        <dbReference type="EMBL" id="MCE0481792.1"/>
    </source>
</evidence>
<feature type="compositionally biased region" description="Polar residues" evidence="1">
    <location>
        <begin position="51"/>
        <end position="63"/>
    </location>
</feature>
<comment type="caution">
    <text evidence="3">The sequence shown here is derived from an EMBL/GenBank/DDBJ whole genome shotgun (WGS) entry which is preliminary data.</text>
</comment>
<dbReference type="PANTHER" id="PTHR46602:SF1">
    <property type="entry name" value="PROTEIN SUPPRESSOR OF GENE SILENCING 3"/>
    <property type="match status" value="1"/>
</dbReference>
<dbReference type="InterPro" id="IPR005380">
    <property type="entry name" value="XS_domain"/>
</dbReference>
<gene>
    <name evidence="3" type="primary">SGS3_4</name>
    <name evidence="3" type="ORF">HAX54_039864</name>
</gene>
<feature type="region of interest" description="Disordered" evidence="1">
    <location>
        <begin position="39"/>
        <end position="63"/>
    </location>
</feature>
<reference evidence="3 4" key="1">
    <citation type="journal article" date="2021" name="BMC Genomics">
        <title>Datura genome reveals duplications of psychoactive alkaloid biosynthetic genes and high mutation rate following tissue culture.</title>
        <authorList>
            <person name="Rajewski A."/>
            <person name="Carter-House D."/>
            <person name="Stajich J."/>
            <person name="Litt A."/>
        </authorList>
    </citation>
    <scope>NUCLEOTIDE SEQUENCE [LARGE SCALE GENOMIC DNA]</scope>
    <source>
        <strain evidence="3">AR-01</strain>
    </source>
</reference>
<dbReference type="InterPro" id="IPR044287">
    <property type="entry name" value="SGS3"/>
</dbReference>